<dbReference type="InterPro" id="IPR030928">
    <property type="entry name" value="MYXAN_cmx8"/>
</dbReference>
<dbReference type="KEGG" id="lkm:EFP84_00240"/>
<dbReference type="Proteomes" id="UP000276407">
    <property type="component" value="Chromosome 1"/>
</dbReference>
<dbReference type="NCBIfam" id="TIGR04413">
    <property type="entry name" value="MYXAN_cmx8"/>
    <property type="match status" value="1"/>
</dbReference>
<evidence type="ECO:0000259" key="1">
    <source>
        <dbReference type="Pfam" id="PF24121"/>
    </source>
</evidence>
<name>A0AAD0XNV4_9LEPT</name>
<proteinExistence type="predicted"/>
<dbReference type="InterPro" id="IPR056202">
    <property type="entry name" value="Cas8b_C"/>
</dbReference>
<dbReference type="RefSeq" id="WP_123178900.1">
    <property type="nucleotide sequence ID" value="NZ_CP033614.1"/>
</dbReference>
<feature type="domain" description="Type I-B CRISPR Cas8b C-terminal" evidence="2">
    <location>
        <begin position="345"/>
        <end position="571"/>
    </location>
</feature>
<evidence type="ECO:0000259" key="2">
    <source>
        <dbReference type="Pfam" id="PF24122"/>
    </source>
</evidence>
<reference evidence="3 4" key="1">
    <citation type="submission" date="2018-11" db="EMBL/GenBank/DDBJ databases">
        <title>Complete genome sequence of Leptospira kmetyi isolate LS 001/16 from soil sample associated with a leptospirosis patient in Kelantan.</title>
        <authorList>
            <person name="Muhammad Yusoff F."/>
            <person name="Muhammad Yusoff S."/>
            <person name="Ahmad M.N."/>
            <person name="Yusof N.Y."/>
            <person name="Aziah I."/>
        </authorList>
    </citation>
    <scope>NUCLEOTIDE SEQUENCE [LARGE SCALE GENOMIC DNA]</scope>
    <source>
        <strain evidence="3 4">LS 001/16</strain>
    </source>
</reference>
<organism evidence="3 4">
    <name type="scientific">Leptospira kmetyi</name>
    <dbReference type="NCBI Taxonomy" id="408139"/>
    <lineage>
        <taxon>Bacteria</taxon>
        <taxon>Pseudomonadati</taxon>
        <taxon>Spirochaetota</taxon>
        <taxon>Spirochaetia</taxon>
        <taxon>Leptospirales</taxon>
        <taxon>Leptospiraceae</taxon>
        <taxon>Leptospira</taxon>
    </lineage>
</organism>
<sequence length="584" mass="68291">MPKEKKEKEANSTKKLKTANEEVKEITLEYKLRELPSSQHKSGLAGLVLMVRWLTKRNGHKVKGILEELECSDKLYKLRIDKDGMKSLFDETYSASWEEQGRDKPLKNSRTKEEIPYKRKETKVVDIVDKKTGENIQKEKEIYIYDMVVPSGSFLKDTDNSQEFAWIKLWRDMIWNILRGIPTTRIVYENRASKEDNKDYLDAWNNLIRITNKKSEIQGTYFLSSQDKNAEGVPFLDYSKNFLLLHFWPFISQIYIPQKLEYDNSSKKYKPSDNGFAICIPEILDLKNFCLDYEEFLKSRDNTTLGFRPRASKIFVLQEAGWDSFERLKISLTKLEGSKKYSDLVNGIDVFHFIKEGNNINNKVNFRITPNDITLKEYEAFKNDNYFDSIFKRQILTNLSANKSWHEDFDKLFKISGYEYFIGKGKTKDVNFSSDINKKFLGLINSIGKEKNMEDLLETDEKEISSGNLKSLEQIIYWMIRNYISIRLASKYGLKKENIKTNKYAEMKEKLAKETFLAIRSRTGNDFINYFSSSICSVGQYMNEERFLILTKALFDETDKVKTLSMLALSAVSYAYQKKETSNV</sequence>
<gene>
    <name evidence="3" type="primary">cmx8</name>
    <name evidence="3" type="ORF">EFP84_00240</name>
</gene>
<protein>
    <submittedName>
        <fullName evidence="3">Type I-MYXAN CRISPR-associated protein Cmx8</fullName>
    </submittedName>
</protein>
<evidence type="ECO:0000313" key="4">
    <source>
        <dbReference type="Proteomes" id="UP000276407"/>
    </source>
</evidence>
<dbReference type="Pfam" id="PF24121">
    <property type="entry name" value="Cas8b_N"/>
    <property type="match status" value="1"/>
</dbReference>
<feature type="domain" description="Type I-B CRISPR Cas8b N-terminal" evidence="1">
    <location>
        <begin position="71"/>
        <end position="337"/>
    </location>
</feature>
<evidence type="ECO:0000313" key="3">
    <source>
        <dbReference type="EMBL" id="AYV54086.1"/>
    </source>
</evidence>
<dbReference type="Pfam" id="PF24122">
    <property type="entry name" value="Cas8b_C"/>
    <property type="match status" value="1"/>
</dbReference>
<dbReference type="AlphaFoldDB" id="A0AAD0XNV4"/>
<accession>A0AAD0XNV4</accession>
<dbReference type="InterPro" id="IPR056201">
    <property type="entry name" value="Cas8b_N"/>
</dbReference>
<dbReference type="EMBL" id="CP033614">
    <property type="protein sequence ID" value="AYV54086.1"/>
    <property type="molecule type" value="Genomic_DNA"/>
</dbReference>